<dbReference type="SMART" id="SM00382">
    <property type="entry name" value="AAA"/>
    <property type="match status" value="1"/>
</dbReference>
<dbReference type="InterPro" id="IPR032781">
    <property type="entry name" value="ABC_tran_Xtn"/>
</dbReference>
<name>A0A0L0FST5_9EUKA</name>
<reference evidence="5 6" key="1">
    <citation type="submission" date="2011-02" db="EMBL/GenBank/DDBJ databases">
        <title>The Genome Sequence of Sphaeroforma arctica JP610.</title>
        <authorList>
            <consortium name="The Broad Institute Genome Sequencing Platform"/>
            <person name="Russ C."/>
            <person name="Cuomo C."/>
            <person name="Young S.K."/>
            <person name="Zeng Q."/>
            <person name="Gargeya S."/>
            <person name="Alvarado L."/>
            <person name="Berlin A."/>
            <person name="Chapman S.B."/>
            <person name="Chen Z."/>
            <person name="Freedman E."/>
            <person name="Gellesch M."/>
            <person name="Goldberg J."/>
            <person name="Griggs A."/>
            <person name="Gujja S."/>
            <person name="Heilman E."/>
            <person name="Heiman D."/>
            <person name="Howarth C."/>
            <person name="Mehta T."/>
            <person name="Neiman D."/>
            <person name="Pearson M."/>
            <person name="Roberts A."/>
            <person name="Saif S."/>
            <person name="Shea T."/>
            <person name="Shenoy N."/>
            <person name="Sisk P."/>
            <person name="Stolte C."/>
            <person name="Sykes S."/>
            <person name="White J."/>
            <person name="Yandava C."/>
            <person name="Burger G."/>
            <person name="Gray M.W."/>
            <person name="Holland P.W.H."/>
            <person name="King N."/>
            <person name="Lang F.B.F."/>
            <person name="Roger A.J."/>
            <person name="Ruiz-Trillo I."/>
            <person name="Haas B."/>
            <person name="Nusbaum C."/>
            <person name="Birren B."/>
        </authorList>
    </citation>
    <scope>NUCLEOTIDE SEQUENCE [LARGE SCALE GENOMIC DNA]</scope>
    <source>
        <strain evidence="5 6">JP610</strain>
    </source>
</reference>
<protein>
    <recommendedName>
        <fullName evidence="4">ABC transporter domain-containing protein</fullName>
    </recommendedName>
</protein>
<keyword evidence="1" id="KW-0677">Repeat</keyword>
<dbReference type="STRING" id="667725.A0A0L0FST5"/>
<evidence type="ECO:0000259" key="4">
    <source>
        <dbReference type="PROSITE" id="PS50893"/>
    </source>
</evidence>
<dbReference type="AlphaFoldDB" id="A0A0L0FST5"/>
<keyword evidence="3" id="KW-0067">ATP-binding</keyword>
<evidence type="ECO:0000313" key="5">
    <source>
        <dbReference type="EMBL" id="KNC79872.1"/>
    </source>
</evidence>
<dbReference type="CDD" id="cd03221">
    <property type="entry name" value="ABCF_EF-3"/>
    <property type="match status" value="2"/>
</dbReference>
<dbReference type="Pfam" id="PF00005">
    <property type="entry name" value="ABC_tran"/>
    <property type="match status" value="2"/>
</dbReference>
<dbReference type="InterPro" id="IPR003593">
    <property type="entry name" value="AAA+_ATPase"/>
</dbReference>
<feature type="domain" description="ABC transporter" evidence="4">
    <location>
        <begin position="248"/>
        <end position="463"/>
    </location>
</feature>
<dbReference type="OrthoDB" id="2110130at2759"/>
<dbReference type="eggNOG" id="KOG0062">
    <property type="taxonomic scope" value="Eukaryota"/>
</dbReference>
<evidence type="ECO:0000313" key="6">
    <source>
        <dbReference type="Proteomes" id="UP000054560"/>
    </source>
</evidence>
<dbReference type="InterPro" id="IPR027417">
    <property type="entry name" value="P-loop_NTPase"/>
</dbReference>
<dbReference type="FunFam" id="3.40.50.300:FF:001092">
    <property type="entry name" value="ATP-binding cassette sub-family F member 2"/>
    <property type="match status" value="1"/>
</dbReference>
<dbReference type="EMBL" id="KQ242231">
    <property type="protein sequence ID" value="KNC79872.1"/>
    <property type="molecule type" value="Genomic_DNA"/>
</dbReference>
<keyword evidence="2" id="KW-0547">Nucleotide-binding</keyword>
<proteinExistence type="predicted"/>
<dbReference type="Pfam" id="PF12848">
    <property type="entry name" value="ABC_tran_Xtn"/>
    <property type="match status" value="1"/>
</dbReference>
<dbReference type="Proteomes" id="UP000054560">
    <property type="component" value="Unassembled WGS sequence"/>
</dbReference>
<dbReference type="PANTHER" id="PTHR19211:SF134">
    <property type="entry name" value="ABC TRANSPORTER DOMAIN-CONTAINING PROTEIN"/>
    <property type="match status" value="1"/>
</dbReference>
<evidence type="ECO:0000256" key="1">
    <source>
        <dbReference type="ARBA" id="ARBA00022737"/>
    </source>
</evidence>
<keyword evidence="6" id="KW-1185">Reference proteome</keyword>
<dbReference type="InterPro" id="IPR003439">
    <property type="entry name" value="ABC_transporter-like_ATP-bd"/>
</dbReference>
<dbReference type="PANTHER" id="PTHR19211">
    <property type="entry name" value="ATP-BINDING TRANSPORT PROTEIN-RELATED"/>
    <property type="match status" value="1"/>
</dbReference>
<dbReference type="InterPro" id="IPR050611">
    <property type="entry name" value="ABCF"/>
</dbReference>
<accession>A0A0L0FST5</accession>
<evidence type="ECO:0000256" key="2">
    <source>
        <dbReference type="ARBA" id="ARBA00022741"/>
    </source>
</evidence>
<dbReference type="FunFam" id="3.40.50.300:FF:000011">
    <property type="entry name" value="Putative ABC transporter ATP-binding component"/>
    <property type="match status" value="1"/>
</dbReference>
<dbReference type="RefSeq" id="XP_014153774.1">
    <property type="nucleotide sequence ID" value="XM_014298299.1"/>
</dbReference>
<dbReference type="GeneID" id="25908261"/>
<dbReference type="PROSITE" id="PS50893">
    <property type="entry name" value="ABC_TRANSPORTER_2"/>
    <property type="match status" value="1"/>
</dbReference>
<dbReference type="FunFam" id="3.40.50.300:FF:001197">
    <property type="entry name" value="Putative ATP-binding cassette family ATPase"/>
    <property type="match status" value="1"/>
</dbReference>
<dbReference type="SUPFAM" id="SSF52540">
    <property type="entry name" value="P-loop containing nucleoside triphosphate hydrolases"/>
    <property type="match status" value="2"/>
</dbReference>
<dbReference type="PROSITE" id="PS00211">
    <property type="entry name" value="ABC_TRANSPORTER_1"/>
    <property type="match status" value="1"/>
</dbReference>
<evidence type="ECO:0000256" key="3">
    <source>
        <dbReference type="ARBA" id="ARBA00022840"/>
    </source>
</evidence>
<gene>
    <name evidence="5" type="ORF">SARC_07757</name>
</gene>
<dbReference type="Gene3D" id="3.40.50.300">
    <property type="entry name" value="P-loop containing nucleotide triphosphate hydrolases"/>
    <property type="match status" value="2"/>
</dbReference>
<dbReference type="GO" id="GO:0005524">
    <property type="term" value="F:ATP binding"/>
    <property type="evidence" value="ECO:0007669"/>
    <property type="project" value="UniProtKB-KW"/>
</dbReference>
<sequence length="465" mass="52959">MEADLERNVLLKRVDDIQSGEGAQDPQRDVGNELEEYTARLKIIESDSAEARAARILAGLFFTPEMQQATTESLSGGWRMRVALAAALFCHSDLLLLDEPTNHLDFPTVQWLEEYLESYSGILVVVSHDRGFLNNVVTDIVQMKGRKLHYYKGDYEQFVETEHERYVSQKKAYDAQQMRIKEMQDFIDTFYNEKKSSAQDKKTKLVESRKKALEKMERIENPDTSNESTVVIKLNFPDPGVLRKSNLCQTDNMSFNYPNGPFLLREVTVQVNMDSRIAVMGLNGHGKSTLLKILMGDLQPTGGKVWTNQTMSTALFTQHHIDTLDLKLTPIECLRESFPDMEVSEVRKYLGRFGITSDMQMMQIGYLSGGQRSRVVFSILVKNNPHLLILDEPTNNLDMETSEALVDALKRFKGAVLVVTHDQYFLEHVATEFWAVGDGKVRSFQSLDKAKAFSYKSVKKINVKK</sequence>
<dbReference type="GO" id="GO:0016887">
    <property type="term" value="F:ATP hydrolysis activity"/>
    <property type="evidence" value="ECO:0007669"/>
    <property type="project" value="InterPro"/>
</dbReference>
<dbReference type="InterPro" id="IPR017871">
    <property type="entry name" value="ABC_transporter-like_CS"/>
</dbReference>
<organism evidence="5 6">
    <name type="scientific">Sphaeroforma arctica JP610</name>
    <dbReference type="NCBI Taxonomy" id="667725"/>
    <lineage>
        <taxon>Eukaryota</taxon>
        <taxon>Ichthyosporea</taxon>
        <taxon>Ichthyophonida</taxon>
        <taxon>Sphaeroforma</taxon>
    </lineage>
</organism>